<dbReference type="EMBL" id="CP027861">
    <property type="protein sequence ID" value="AVQ00274.1"/>
    <property type="molecule type" value="Genomic_DNA"/>
</dbReference>
<evidence type="ECO:0000259" key="1">
    <source>
        <dbReference type="Pfam" id="PF24721"/>
    </source>
</evidence>
<protein>
    <recommendedName>
        <fullName evidence="1">Half a barrel domain-containing protein</fullName>
    </recommendedName>
</protein>
<reference evidence="2 3" key="2">
    <citation type="submission" date="2018-03" db="EMBL/GenBank/DDBJ databases">
        <authorList>
            <person name="Keele B.F."/>
        </authorList>
    </citation>
    <scope>NUCLEOTIDE SEQUENCE [LARGE SCALE GENOMIC DNA]</scope>
    <source>
        <strain evidence="2 3">D13</strain>
        <plasmid evidence="3">Plasmid unnamed</plasmid>
    </source>
</reference>
<feature type="domain" description="Half a barrel" evidence="1">
    <location>
        <begin position="109"/>
        <end position="186"/>
    </location>
</feature>
<proteinExistence type="predicted"/>
<geneLocation type="plasmid" evidence="2">
    <name>unnamed</name>
</geneLocation>
<name>A0A2P1PZK1_9GAMM</name>
<accession>A0A2P1PZK1</accession>
<keyword evidence="3" id="KW-1185">Reference proteome</keyword>
<dbReference type="OrthoDB" id="121658at2"/>
<gene>
    <name evidence="2" type="ORF">C7S18_23545</name>
</gene>
<sequence>MNTSTLEHVVSVCRSAALMGELGPLSTGERLAAALVLNRADWLAEEGYTIVEALDRIGRDWRECLTAARKVLSADAAAAAVMKDALAKAAVRPQSAQVPPSTERPVTLDYEATLITCGSAGGYRDAWLVFELREVGRSESGFRAELRLRPVDAEPIVRHLVDAHQLAWRDGGPLDKQPGERRPSWIDVFTSSP</sequence>
<dbReference type="InterPro" id="IPR056469">
    <property type="entry name" value="HAB_dom"/>
</dbReference>
<evidence type="ECO:0000313" key="2">
    <source>
        <dbReference type="EMBL" id="AVQ00274.1"/>
    </source>
</evidence>
<dbReference type="Pfam" id="PF24721">
    <property type="entry name" value="HAB"/>
    <property type="match status" value="1"/>
</dbReference>
<dbReference type="AlphaFoldDB" id="A0A2P1PZK1"/>
<evidence type="ECO:0000313" key="3">
    <source>
        <dbReference type="Proteomes" id="UP000241074"/>
    </source>
</evidence>
<dbReference type="Proteomes" id="UP000241074">
    <property type="component" value="Plasmid unnamed"/>
</dbReference>
<keyword evidence="2" id="KW-0614">Plasmid</keyword>
<reference evidence="2 3" key="1">
    <citation type="submission" date="2018-03" db="EMBL/GenBank/DDBJ databases">
        <title>Ahniella affigens gen. nov., sp. nov., a gammaproteobacterium isolated from sandy soil near a stream.</title>
        <authorList>
            <person name="Ko Y."/>
            <person name="Kim J.-H."/>
        </authorList>
    </citation>
    <scope>NUCLEOTIDE SEQUENCE [LARGE SCALE GENOMIC DNA]</scope>
    <source>
        <strain evidence="2 3">D13</strain>
        <plasmid evidence="3">Plasmid unnamed</plasmid>
    </source>
</reference>
<organism evidence="2 3">
    <name type="scientific">Ahniella affigens</name>
    <dbReference type="NCBI Taxonomy" id="2021234"/>
    <lineage>
        <taxon>Bacteria</taxon>
        <taxon>Pseudomonadati</taxon>
        <taxon>Pseudomonadota</taxon>
        <taxon>Gammaproteobacteria</taxon>
        <taxon>Lysobacterales</taxon>
        <taxon>Rhodanobacteraceae</taxon>
        <taxon>Ahniella</taxon>
    </lineage>
</organism>
<dbReference type="KEGG" id="xba:C7S18_23545"/>